<dbReference type="AlphaFoldDB" id="A0A7C3PDU3"/>
<dbReference type="PANTHER" id="PTHR13903">
    <property type="entry name" value="PIRIN-RELATED"/>
    <property type="match status" value="1"/>
</dbReference>
<organism evidence="6">
    <name type="scientific">Oscillatoriales cyanobacterium SpSt-418</name>
    <dbReference type="NCBI Taxonomy" id="2282169"/>
    <lineage>
        <taxon>Bacteria</taxon>
        <taxon>Bacillati</taxon>
        <taxon>Cyanobacteriota</taxon>
        <taxon>Cyanophyceae</taxon>
        <taxon>Oscillatoriophycideae</taxon>
        <taxon>Oscillatoriales</taxon>
    </lineage>
</organism>
<dbReference type="GO" id="GO:0046872">
    <property type="term" value="F:metal ion binding"/>
    <property type="evidence" value="ECO:0007669"/>
    <property type="project" value="UniProtKB-KW"/>
</dbReference>
<comment type="similarity">
    <text evidence="1 3">Belongs to the pirin family.</text>
</comment>
<protein>
    <submittedName>
        <fullName evidence="6">Pirin family protein</fullName>
    </submittedName>
</protein>
<reference evidence="6" key="1">
    <citation type="journal article" date="2020" name="mSystems">
        <title>Genome- and Community-Level Interaction Insights into Carbon Utilization and Element Cycling Functions of Hydrothermarchaeota in Hydrothermal Sediment.</title>
        <authorList>
            <person name="Zhou Z."/>
            <person name="Liu Y."/>
            <person name="Xu W."/>
            <person name="Pan J."/>
            <person name="Luo Z.H."/>
            <person name="Li M."/>
        </authorList>
    </citation>
    <scope>NUCLEOTIDE SEQUENCE [LARGE SCALE GENOMIC DNA]</scope>
    <source>
        <strain evidence="6">SpSt-418</strain>
    </source>
</reference>
<gene>
    <name evidence="6" type="ORF">ENR64_08280</name>
</gene>
<dbReference type="InterPro" id="IPR012093">
    <property type="entry name" value="Pirin"/>
</dbReference>
<feature type="binding site" evidence="2">
    <location>
        <position position="58"/>
    </location>
    <ligand>
        <name>Fe cation</name>
        <dbReference type="ChEBI" id="CHEBI:24875"/>
    </ligand>
</feature>
<feature type="binding site" evidence="2">
    <location>
        <position position="60"/>
    </location>
    <ligand>
        <name>Fe cation</name>
        <dbReference type="ChEBI" id="CHEBI:24875"/>
    </ligand>
</feature>
<dbReference type="PIRSF" id="PIRSF006232">
    <property type="entry name" value="Pirin"/>
    <property type="match status" value="1"/>
</dbReference>
<evidence type="ECO:0000313" key="6">
    <source>
        <dbReference type="EMBL" id="HFM97753.1"/>
    </source>
</evidence>
<dbReference type="PANTHER" id="PTHR13903:SF8">
    <property type="entry name" value="PIRIN"/>
    <property type="match status" value="1"/>
</dbReference>
<accession>A0A7C3PDU3</accession>
<feature type="binding site" evidence="2">
    <location>
        <position position="102"/>
    </location>
    <ligand>
        <name>Fe cation</name>
        <dbReference type="ChEBI" id="CHEBI:24875"/>
    </ligand>
</feature>
<dbReference type="Pfam" id="PF05726">
    <property type="entry name" value="Pirin_C"/>
    <property type="match status" value="1"/>
</dbReference>
<dbReference type="InterPro" id="IPR014710">
    <property type="entry name" value="RmlC-like_jellyroll"/>
</dbReference>
<evidence type="ECO:0000256" key="1">
    <source>
        <dbReference type="ARBA" id="ARBA00008416"/>
    </source>
</evidence>
<dbReference type="CDD" id="cd02247">
    <property type="entry name" value="cupin_pirin_C"/>
    <property type="match status" value="1"/>
</dbReference>
<dbReference type="InterPro" id="IPR008778">
    <property type="entry name" value="Pirin_C_dom"/>
</dbReference>
<dbReference type="Pfam" id="PF02678">
    <property type="entry name" value="Pirin"/>
    <property type="match status" value="1"/>
</dbReference>
<evidence type="ECO:0000259" key="5">
    <source>
        <dbReference type="Pfam" id="PF05726"/>
    </source>
</evidence>
<sequence>MSDYLQHIIEPHTQDLGGFQARRLLPSEVVTLVGPFIFFDHLGPAVFPEGKGVDVRPHPHINLATVTYLFEGVLLHRDSVGSVQEIRPGAVNWMTAGRGIVHSERTPVAERSQEATLHGIQTWVALPDEHEETEPWFRHHPATDLPAWEENGVSIKLIAGSAYGRTSPVQTFSPMIYLDVQFAPGTQIVLPTDYSEQAVYSVTAGLKLNDHPLEQHRLAILTQGATVTVAADTEARCIVVGGEPVGSRYKWWNFVSGRRDRIEQAKEDWKAGRFESVPEEAEFIPLPEKAEWQPKEQPL</sequence>
<dbReference type="InterPro" id="IPR011051">
    <property type="entry name" value="RmlC_Cupin_sf"/>
</dbReference>
<keyword evidence="2" id="KW-0408">Iron</keyword>
<dbReference type="SUPFAM" id="SSF51182">
    <property type="entry name" value="RmlC-like cupins"/>
    <property type="match status" value="1"/>
</dbReference>
<dbReference type="EMBL" id="DSRU01000110">
    <property type="protein sequence ID" value="HFM97753.1"/>
    <property type="molecule type" value="Genomic_DNA"/>
</dbReference>
<evidence type="ECO:0000259" key="4">
    <source>
        <dbReference type="Pfam" id="PF02678"/>
    </source>
</evidence>
<dbReference type="CDD" id="cd02909">
    <property type="entry name" value="cupin_pirin_N"/>
    <property type="match status" value="1"/>
</dbReference>
<evidence type="ECO:0000256" key="2">
    <source>
        <dbReference type="PIRSR" id="PIRSR006232-1"/>
    </source>
</evidence>
<evidence type="ECO:0000256" key="3">
    <source>
        <dbReference type="RuleBase" id="RU003457"/>
    </source>
</evidence>
<dbReference type="Gene3D" id="2.60.120.10">
    <property type="entry name" value="Jelly Rolls"/>
    <property type="match status" value="2"/>
</dbReference>
<comment type="caution">
    <text evidence="6">The sequence shown here is derived from an EMBL/GenBank/DDBJ whole genome shotgun (WGS) entry which is preliminary data.</text>
</comment>
<proteinExistence type="inferred from homology"/>
<comment type="cofactor">
    <cofactor evidence="2">
        <name>Fe cation</name>
        <dbReference type="ChEBI" id="CHEBI:24875"/>
    </cofactor>
    <text evidence="2">Binds 1 Fe cation per subunit.</text>
</comment>
<keyword evidence="2" id="KW-0479">Metal-binding</keyword>
<feature type="domain" description="Pirin C-terminal" evidence="5">
    <location>
        <begin position="177"/>
        <end position="275"/>
    </location>
</feature>
<feature type="binding site" evidence="2">
    <location>
        <position position="104"/>
    </location>
    <ligand>
        <name>Fe cation</name>
        <dbReference type="ChEBI" id="CHEBI:24875"/>
    </ligand>
</feature>
<name>A0A7C3PDU3_9CYAN</name>
<feature type="domain" description="Pirin N-terminal" evidence="4">
    <location>
        <begin position="19"/>
        <end position="124"/>
    </location>
</feature>
<dbReference type="InterPro" id="IPR003829">
    <property type="entry name" value="Pirin_N_dom"/>
</dbReference>